<organism evidence="1 2">
    <name type="scientific">Flavobacterium johnsoniae (strain ATCC 17061 / DSM 2064 / JCM 8514 / BCRC 14874 / CCUG 350202 / NBRC 14942 / NCIMB 11054 / UW101)</name>
    <name type="common">Cytophaga johnsonae</name>
    <dbReference type="NCBI Taxonomy" id="376686"/>
    <lineage>
        <taxon>Bacteria</taxon>
        <taxon>Pseudomonadati</taxon>
        <taxon>Bacteroidota</taxon>
        <taxon>Flavobacteriia</taxon>
        <taxon>Flavobacteriales</taxon>
        <taxon>Flavobacteriaceae</taxon>
        <taxon>Flavobacterium</taxon>
    </lineage>
</organism>
<evidence type="ECO:0000313" key="1">
    <source>
        <dbReference type="EMBL" id="ABQ06633.1"/>
    </source>
</evidence>
<reference evidence="1 2" key="1">
    <citation type="journal article" date="2009" name="Appl. Environ. Microbiol.">
        <title>Novel features of the polysaccharide-digesting gliding bacterium Flavobacterium johnsoniae as revealed by genome sequence analysis.</title>
        <authorList>
            <person name="McBride M.J."/>
            <person name="Xie G."/>
            <person name="Martens E.C."/>
            <person name="Lapidus A."/>
            <person name="Henrissat B."/>
            <person name="Rhodes R.G."/>
            <person name="Goltsman E."/>
            <person name="Wang W."/>
            <person name="Xu J."/>
            <person name="Hunnicutt D.W."/>
            <person name="Staroscik A.M."/>
            <person name="Hoover T.R."/>
            <person name="Cheng Y.Q."/>
            <person name="Stein J.L."/>
        </authorList>
    </citation>
    <scope>NUCLEOTIDE SEQUENCE [LARGE SCALE GENOMIC DNA]</scope>
    <source>
        <strain evidence="2">ATCC 17061 / DSM 2064 / JCM 8514 / BCRC 14874 / CCUG 350202 / NBRC 14942 / NCIMB 11054 / UW101</strain>
    </source>
</reference>
<evidence type="ECO:0000313" key="2">
    <source>
        <dbReference type="Proteomes" id="UP000006694"/>
    </source>
</evidence>
<name>A5FDU4_FLAJ1</name>
<dbReference type="HOGENOM" id="CLU_1445689_0_0_10"/>
<protein>
    <submittedName>
        <fullName evidence="1">Uncharacterized protein</fullName>
    </submittedName>
</protein>
<dbReference type="KEGG" id="fjo:Fjoh_3619"/>
<dbReference type="EMBL" id="CP000685">
    <property type="protein sequence ID" value="ABQ06633.1"/>
    <property type="molecule type" value="Genomic_DNA"/>
</dbReference>
<dbReference type="STRING" id="376686.Fjoh_3619"/>
<sequence>MQYCQTASVALSPTKWKASIFMETLETLFRSFETGIRSAKALKPKQYLKSIGLEYSDLRIGFNSGQFHHRKTLESKDAFEKLGVITKSDAGVRDDSFTAYTVFGRYGLIFPLLDRNSRIVNFFALRFDLDEKKQDYLNIEGIYPAYPHPLTKKLYLAPTVIDCASLIQSKVLDQREAVIALHDGELLEQHLEVIKSLYELEVIIIFKR</sequence>
<dbReference type="Proteomes" id="UP000006694">
    <property type="component" value="Chromosome"/>
</dbReference>
<dbReference type="eggNOG" id="COG0358">
    <property type="taxonomic scope" value="Bacteria"/>
</dbReference>
<accession>A5FDU4</accession>
<gene>
    <name evidence="1" type="ordered locus">Fjoh_3619</name>
</gene>
<keyword evidence="2" id="KW-1185">Reference proteome</keyword>
<dbReference type="AlphaFoldDB" id="A5FDU4"/>
<proteinExistence type="predicted"/>